<name>A0A1B6QDS8_SORBI</name>
<reference evidence="1 2" key="1">
    <citation type="journal article" date="2009" name="Nature">
        <title>The Sorghum bicolor genome and the diversification of grasses.</title>
        <authorList>
            <person name="Paterson A.H."/>
            <person name="Bowers J.E."/>
            <person name="Bruggmann R."/>
            <person name="Dubchak I."/>
            <person name="Grimwood J."/>
            <person name="Gundlach H."/>
            <person name="Haberer G."/>
            <person name="Hellsten U."/>
            <person name="Mitros T."/>
            <person name="Poliakov A."/>
            <person name="Schmutz J."/>
            <person name="Spannagl M."/>
            <person name="Tang H."/>
            <person name="Wang X."/>
            <person name="Wicker T."/>
            <person name="Bharti A.K."/>
            <person name="Chapman J."/>
            <person name="Feltus F.A."/>
            <person name="Gowik U."/>
            <person name="Grigoriev I.V."/>
            <person name="Lyons E."/>
            <person name="Maher C.A."/>
            <person name="Martis M."/>
            <person name="Narechania A."/>
            <person name="Otillar R.P."/>
            <person name="Penning B.W."/>
            <person name="Salamov A.A."/>
            <person name="Wang Y."/>
            <person name="Zhang L."/>
            <person name="Carpita N.C."/>
            <person name="Freeling M."/>
            <person name="Gingle A.R."/>
            <person name="Hash C.T."/>
            <person name="Keller B."/>
            <person name="Klein P."/>
            <person name="Kresovich S."/>
            <person name="McCann M.C."/>
            <person name="Ming R."/>
            <person name="Peterson D.G."/>
            <person name="Mehboob-ur-Rahman"/>
            <person name="Ware D."/>
            <person name="Westhoff P."/>
            <person name="Mayer K.F."/>
            <person name="Messing J."/>
            <person name="Rokhsar D.S."/>
        </authorList>
    </citation>
    <scope>NUCLEOTIDE SEQUENCE [LARGE SCALE GENOMIC DNA]</scope>
    <source>
        <strain evidence="2">cv. BTx623</strain>
    </source>
</reference>
<gene>
    <name evidence="1" type="ORF">SORBI_3002G277000</name>
</gene>
<organism evidence="1 2">
    <name type="scientific">Sorghum bicolor</name>
    <name type="common">Sorghum</name>
    <name type="synonym">Sorghum vulgare</name>
    <dbReference type="NCBI Taxonomy" id="4558"/>
    <lineage>
        <taxon>Eukaryota</taxon>
        <taxon>Viridiplantae</taxon>
        <taxon>Streptophyta</taxon>
        <taxon>Embryophyta</taxon>
        <taxon>Tracheophyta</taxon>
        <taxon>Spermatophyta</taxon>
        <taxon>Magnoliopsida</taxon>
        <taxon>Liliopsida</taxon>
        <taxon>Poales</taxon>
        <taxon>Poaceae</taxon>
        <taxon>PACMAD clade</taxon>
        <taxon>Panicoideae</taxon>
        <taxon>Andropogonodae</taxon>
        <taxon>Andropogoneae</taxon>
        <taxon>Sorghinae</taxon>
        <taxon>Sorghum</taxon>
    </lineage>
</organism>
<accession>A0A1B6QDS8</accession>
<protein>
    <submittedName>
        <fullName evidence="1">Uncharacterized protein</fullName>
    </submittedName>
</protein>
<dbReference type="Gramene" id="KXG36075">
    <property type="protein sequence ID" value="KXG36075"/>
    <property type="gene ID" value="SORBI_3002G277000"/>
</dbReference>
<dbReference type="InParanoid" id="A0A1B6QDS8"/>
<dbReference type="EMBL" id="CM000761">
    <property type="protein sequence ID" value="KXG36075.1"/>
    <property type="molecule type" value="Genomic_DNA"/>
</dbReference>
<keyword evidence="2" id="KW-1185">Reference proteome</keyword>
<evidence type="ECO:0000313" key="2">
    <source>
        <dbReference type="Proteomes" id="UP000000768"/>
    </source>
</evidence>
<proteinExistence type="predicted"/>
<dbReference type="AlphaFoldDB" id="A0A1B6QDS8"/>
<reference evidence="2" key="2">
    <citation type="journal article" date="2018" name="Plant J.">
        <title>The Sorghum bicolor reference genome: improved assembly, gene annotations, a transcriptome atlas, and signatures of genome organization.</title>
        <authorList>
            <person name="McCormick R.F."/>
            <person name="Truong S.K."/>
            <person name="Sreedasyam A."/>
            <person name="Jenkins J."/>
            <person name="Shu S."/>
            <person name="Sims D."/>
            <person name="Kennedy M."/>
            <person name="Amirebrahimi M."/>
            <person name="Weers B.D."/>
            <person name="McKinley B."/>
            <person name="Mattison A."/>
            <person name="Morishige D.T."/>
            <person name="Grimwood J."/>
            <person name="Schmutz J."/>
            <person name="Mullet J.E."/>
        </authorList>
    </citation>
    <scope>NUCLEOTIDE SEQUENCE [LARGE SCALE GENOMIC DNA]</scope>
    <source>
        <strain evidence="2">cv. BTx623</strain>
    </source>
</reference>
<dbReference type="Proteomes" id="UP000000768">
    <property type="component" value="Chromosome 2"/>
</dbReference>
<sequence>MPYAMYGRWISRIHPVKRLWSWENRCSGVGRAGASVVAAQRSGTAAEDVRGAPAIRSGLGAASEALFR</sequence>
<evidence type="ECO:0000313" key="1">
    <source>
        <dbReference type="EMBL" id="KXG36075.1"/>
    </source>
</evidence>